<dbReference type="Pfam" id="PF01841">
    <property type="entry name" value="Transglut_core"/>
    <property type="match status" value="1"/>
</dbReference>
<comment type="catalytic activity">
    <reaction evidence="1">
        <text>Hydrolysis of an N(4)-(acetyl-beta-D-glucosaminyl)asparagine residue in which the glucosamine residue may be further glycosylated, to yield a (substituted) N-acetyl-beta-D-glucosaminylamine and a peptide containing an aspartate residue.</text>
        <dbReference type="EC" id="3.5.1.52"/>
    </reaction>
</comment>
<dbReference type="RefSeq" id="XP_022462113.1">
    <property type="nucleotide sequence ID" value="XM_022611282.1"/>
</dbReference>
<proteinExistence type="inferred from homology"/>
<feature type="domain" description="Transglutaminase-like" evidence="10">
    <location>
        <begin position="173"/>
        <end position="228"/>
    </location>
</feature>
<evidence type="ECO:0000256" key="2">
    <source>
        <dbReference type="ARBA" id="ARBA00001947"/>
    </source>
</evidence>
<dbReference type="FunFam" id="3.10.620.30:FF:000004">
    <property type="entry name" value="Peptidase (PNG1)"/>
    <property type="match status" value="1"/>
</dbReference>
<evidence type="ECO:0000259" key="10">
    <source>
        <dbReference type="SMART" id="SM00460"/>
    </source>
</evidence>
<evidence type="ECO:0000256" key="1">
    <source>
        <dbReference type="ARBA" id="ARBA00001650"/>
    </source>
</evidence>
<dbReference type="KEGG" id="kng:KNAG_0A01780"/>
<keyword evidence="6" id="KW-0479">Metal-binding</keyword>
<keyword evidence="12" id="KW-1185">Reference proteome</keyword>
<reference evidence="11 12" key="1">
    <citation type="journal article" date="2011" name="Proc. Natl. Acad. Sci. U.S.A.">
        <title>Evolutionary erosion of yeast sex chromosomes by mating-type switching accidents.</title>
        <authorList>
            <person name="Gordon J.L."/>
            <person name="Armisen D."/>
            <person name="Proux-Wera E."/>
            <person name="Oheigeartaigh S.S."/>
            <person name="Byrne K.P."/>
            <person name="Wolfe K.H."/>
        </authorList>
    </citation>
    <scope>NUCLEOTIDE SEQUENCE [LARGE SCALE GENOMIC DNA]</scope>
    <source>
        <strain evidence="12">ATCC MYA-139 / BCRC 22969 / CBS 8797 / CCRC 22969 / KCTC 17520 / NBRC 10181 / NCYC 3082</strain>
    </source>
</reference>
<dbReference type="EC" id="3.5.1.52" evidence="4"/>
<dbReference type="PANTHER" id="PTHR12143">
    <property type="entry name" value="PEPTIDE N-GLYCANASE PNGASE -RELATED"/>
    <property type="match status" value="1"/>
</dbReference>
<organism evidence="11 12">
    <name type="scientific">Huiozyma naganishii (strain ATCC MYA-139 / BCRC 22969 / CBS 8797 / KCTC 17520 / NBRC 10181 / NCYC 3082 / Yp74L-3)</name>
    <name type="common">Yeast</name>
    <name type="synonym">Kazachstania naganishii</name>
    <dbReference type="NCBI Taxonomy" id="1071383"/>
    <lineage>
        <taxon>Eukaryota</taxon>
        <taxon>Fungi</taxon>
        <taxon>Dikarya</taxon>
        <taxon>Ascomycota</taxon>
        <taxon>Saccharomycotina</taxon>
        <taxon>Saccharomycetes</taxon>
        <taxon>Saccharomycetales</taxon>
        <taxon>Saccharomycetaceae</taxon>
        <taxon>Huiozyma</taxon>
    </lineage>
</organism>
<dbReference type="GO" id="GO:0120125">
    <property type="term" value="C:PNGase complex"/>
    <property type="evidence" value="ECO:0007669"/>
    <property type="project" value="EnsemblFungi"/>
</dbReference>
<dbReference type="PANTHER" id="PTHR12143:SF19">
    <property type="entry name" value="PEPTIDE-N(4)-(N-ACETYL-BETA-GLUCOSAMINYL)ASPARAGINE AMIDASE"/>
    <property type="match status" value="1"/>
</dbReference>
<dbReference type="GO" id="GO:0000224">
    <property type="term" value="F:peptide-N4-(N-acetyl-beta-glucosaminyl)asparagine amidase activity"/>
    <property type="evidence" value="ECO:0007669"/>
    <property type="project" value="UniProtKB-EC"/>
</dbReference>
<dbReference type="InterPro" id="IPR050883">
    <property type="entry name" value="PNGase"/>
</dbReference>
<accession>J7RT36</accession>
<reference evidence="12" key="2">
    <citation type="submission" date="2012-08" db="EMBL/GenBank/DDBJ databases">
        <title>Genome sequence of Kazachstania naganishii.</title>
        <authorList>
            <person name="Gordon J.L."/>
            <person name="Armisen D."/>
            <person name="Proux-Wera E."/>
            <person name="OhEigeartaigh S.S."/>
            <person name="Byrne K.P."/>
            <person name="Wolfe K.H."/>
        </authorList>
    </citation>
    <scope>NUCLEOTIDE SEQUENCE [LARGE SCALE GENOMIC DNA]</scope>
    <source>
        <strain evidence="12">ATCC MYA-139 / BCRC 22969 / CBS 8797 / CCRC 22969 / KCTC 17520 / NBRC 10181 / NCYC 3082</strain>
    </source>
</reference>
<dbReference type="OrthoDB" id="409136at2759"/>
<comment type="similarity">
    <text evidence="3">Belongs to the transglutaminase-like superfamily. PNGase family.</text>
</comment>
<keyword evidence="7" id="KW-0862">Zinc</keyword>
<dbReference type="STRING" id="1071383.J7RT36"/>
<dbReference type="EMBL" id="HE978314">
    <property type="protein sequence ID" value="CCK67867.1"/>
    <property type="molecule type" value="Genomic_DNA"/>
</dbReference>
<gene>
    <name evidence="11" type="primary">KNAG0A01780</name>
    <name evidence="11" type="ordered locus">KNAG_0A01780</name>
</gene>
<feature type="compositionally biased region" description="Polar residues" evidence="9">
    <location>
        <begin position="328"/>
        <end position="345"/>
    </location>
</feature>
<dbReference type="GO" id="GO:0005634">
    <property type="term" value="C:nucleus"/>
    <property type="evidence" value="ECO:0007669"/>
    <property type="project" value="EnsemblFungi"/>
</dbReference>
<name>J7RT36_HUIN7</name>
<dbReference type="OMA" id="AWDKPRL"/>
<evidence type="ECO:0000313" key="12">
    <source>
        <dbReference type="Proteomes" id="UP000006310"/>
    </source>
</evidence>
<dbReference type="Proteomes" id="UP000006310">
    <property type="component" value="Chromosome 1"/>
</dbReference>
<dbReference type="GO" id="GO:0097466">
    <property type="term" value="P:ubiquitin-dependent glycoprotein ERAD pathway"/>
    <property type="evidence" value="ECO:0007669"/>
    <property type="project" value="EnsemblFungi"/>
</dbReference>
<dbReference type="InterPro" id="IPR002931">
    <property type="entry name" value="Transglutaminase-like"/>
</dbReference>
<evidence type="ECO:0000256" key="4">
    <source>
        <dbReference type="ARBA" id="ARBA00012158"/>
    </source>
</evidence>
<evidence type="ECO:0000256" key="5">
    <source>
        <dbReference type="ARBA" id="ARBA00018546"/>
    </source>
</evidence>
<feature type="region of interest" description="Disordered" evidence="9">
    <location>
        <begin position="315"/>
        <end position="345"/>
    </location>
</feature>
<evidence type="ECO:0000313" key="11">
    <source>
        <dbReference type="EMBL" id="CCK67867.1"/>
    </source>
</evidence>
<dbReference type="Gene3D" id="2.20.25.10">
    <property type="match status" value="1"/>
</dbReference>
<dbReference type="AlphaFoldDB" id="J7RT36"/>
<dbReference type="HOGENOM" id="CLU_031058_0_1_1"/>
<dbReference type="SUPFAM" id="SSF54001">
    <property type="entry name" value="Cysteine proteinases"/>
    <property type="match status" value="1"/>
</dbReference>
<dbReference type="GeneID" id="34523502"/>
<evidence type="ECO:0000256" key="7">
    <source>
        <dbReference type="ARBA" id="ARBA00022833"/>
    </source>
</evidence>
<dbReference type="Gene3D" id="3.10.620.30">
    <property type="match status" value="1"/>
</dbReference>
<dbReference type="InterPro" id="IPR038765">
    <property type="entry name" value="Papain-like_cys_pep_sf"/>
</dbReference>
<evidence type="ECO:0000256" key="8">
    <source>
        <dbReference type="ARBA" id="ARBA00032858"/>
    </source>
</evidence>
<evidence type="ECO:0000256" key="9">
    <source>
        <dbReference type="SAM" id="MobiDB-lite"/>
    </source>
</evidence>
<dbReference type="eggNOG" id="KOG0909">
    <property type="taxonomic scope" value="Eukaryota"/>
</dbReference>
<protein>
    <recommendedName>
        <fullName evidence="5">Peptide-N(4)-(N-acetyl-beta-glucosaminyl)asparagine amidase</fullName>
        <ecNumber evidence="4">3.5.1.52</ecNumber>
    </recommendedName>
    <alternativeName>
        <fullName evidence="8">Peptide:N-glycanase 1</fullName>
    </alternativeName>
</protein>
<evidence type="ECO:0000256" key="3">
    <source>
        <dbReference type="ARBA" id="ARBA00009390"/>
    </source>
</evidence>
<dbReference type="SMART" id="SM00460">
    <property type="entry name" value="TGc"/>
    <property type="match status" value="1"/>
</dbReference>
<dbReference type="GO" id="GO:0005829">
    <property type="term" value="C:cytosol"/>
    <property type="evidence" value="ECO:0007669"/>
    <property type="project" value="EnsemblFungi"/>
</dbReference>
<dbReference type="GO" id="GO:0006515">
    <property type="term" value="P:protein quality control for misfolded or incompletely synthesized proteins"/>
    <property type="evidence" value="ECO:0007669"/>
    <property type="project" value="EnsemblFungi"/>
</dbReference>
<comment type="cofactor">
    <cofactor evidence="2">
        <name>Zn(2+)</name>
        <dbReference type="ChEBI" id="CHEBI:29105"/>
    </cofactor>
</comment>
<sequence>MDSGDVYGTAAAMFLERYKELVVSLFQRRIGSPDRSSRFAAVVQRCQFAKEIVQTSRRLCHVYDNPMWQSAVLDTFDLDLIYGNVDRMVQNSEAEYTDNLVKELLRYFKQDFFTWCDKPKCPQCGTNEHQEIQGAVGPTAEESQSDCGTVELYRCTQCQEQTRFPGTNDPVKLLQTRTGRCGEWCNVFTLVLKAFGLPTRYVVNMEDHVWCEYFSKNLSRWVHVDSCEQSFDQPYIYSKNWNKKMSYCIAYGDSGVEDVSEKYILQNALPRDRISEGDLQFVCASLTDQLRQGRSSAELYKLFCMDEQDRFHSGAHRAGHDSAAVETGRQSGSKEWTTMRNENGQ</sequence>
<evidence type="ECO:0000256" key="6">
    <source>
        <dbReference type="ARBA" id="ARBA00022723"/>
    </source>
</evidence>
<dbReference type="GO" id="GO:0046872">
    <property type="term" value="F:metal ion binding"/>
    <property type="evidence" value="ECO:0007669"/>
    <property type="project" value="UniProtKB-KW"/>
</dbReference>